<reference evidence="2 3" key="1">
    <citation type="journal article" date="2008" name="Nature">
        <title>The genome of Laccaria bicolor provides insights into mycorrhizal symbiosis.</title>
        <authorList>
            <person name="Martin F."/>
            <person name="Aerts A."/>
            <person name="Ahren D."/>
            <person name="Brun A."/>
            <person name="Danchin E.G.J."/>
            <person name="Duchaussoy F."/>
            <person name="Gibon J."/>
            <person name="Kohler A."/>
            <person name="Lindquist E."/>
            <person name="Pereda V."/>
            <person name="Salamov A."/>
            <person name="Shapiro H.J."/>
            <person name="Wuyts J."/>
            <person name="Blaudez D."/>
            <person name="Buee M."/>
            <person name="Brokstein P."/>
            <person name="Canbaeck B."/>
            <person name="Cohen D."/>
            <person name="Courty P.E."/>
            <person name="Coutinho P.M."/>
            <person name="Delaruelle C."/>
            <person name="Detter J.C."/>
            <person name="Deveau A."/>
            <person name="DiFazio S."/>
            <person name="Duplessis S."/>
            <person name="Fraissinet-Tachet L."/>
            <person name="Lucic E."/>
            <person name="Frey-Klett P."/>
            <person name="Fourrey C."/>
            <person name="Feussner I."/>
            <person name="Gay G."/>
            <person name="Grimwood J."/>
            <person name="Hoegger P.J."/>
            <person name="Jain P."/>
            <person name="Kilaru S."/>
            <person name="Labbe J."/>
            <person name="Lin Y.C."/>
            <person name="Legue V."/>
            <person name="Le Tacon F."/>
            <person name="Marmeisse R."/>
            <person name="Melayah D."/>
            <person name="Montanini B."/>
            <person name="Muratet M."/>
            <person name="Nehls U."/>
            <person name="Niculita-Hirzel H."/>
            <person name="Oudot-Le Secq M.P."/>
            <person name="Peter M."/>
            <person name="Quesneville H."/>
            <person name="Rajashekar B."/>
            <person name="Reich M."/>
            <person name="Rouhier N."/>
            <person name="Schmutz J."/>
            <person name="Yin T."/>
            <person name="Chalot M."/>
            <person name="Henrissat B."/>
            <person name="Kuees U."/>
            <person name="Lucas S."/>
            <person name="Van de Peer Y."/>
            <person name="Podila G.K."/>
            <person name="Polle A."/>
            <person name="Pukkila P.J."/>
            <person name="Richardson P.M."/>
            <person name="Rouze P."/>
            <person name="Sanders I.R."/>
            <person name="Stajich J.E."/>
            <person name="Tunlid A."/>
            <person name="Tuskan G."/>
            <person name="Grigoriev I.V."/>
        </authorList>
    </citation>
    <scope>NUCLEOTIDE SEQUENCE [LARGE SCALE GENOMIC DNA]</scope>
    <source>
        <strain evidence="3">S238N-H82 / ATCC MYA-4686</strain>
    </source>
</reference>
<feature type="compositionally biased region" description="Pro residues" evidence="1">
    <location>
        <begin position="1089"/>
        <end position="1120"/>
    </location>
</feature>
<gene>
    <name evidence="2" type="ORF">LACBIDRAFT_293158</name>
</gene>
<feature type="region of interest" description="Disordered" evidence="1">
    <location>
        <begin position="820"/>
        <end position="865"/>
    </location>
</feature>
<accession>B0D142</accession>
<feature type="region of interest" description="Disordered" evidence="1">
    <location>
        <begin position="564"/>
        <end position="612"/>
    </location>
</feature>
<feature type="compositionally biased region" description="Polar residues" evidence="1">
    <location>
        <begin position="1280"/>
        <end position="1290"/>
    </location>
</feature>
<feature type="compositionally biased region" description="Low complexity" evidence="1">
    <location>
        <begin position="1228"/>
        <end position="1238"/>
    </location>
</feature>
<dbReference type="HOGENOM" id="CLU_261977_0_0_1"/>
<feature type="compositionally biased region" description="Low complexity" evidence="1">
    <location>
        <begin position="880"/>
        <end position="895"/>
    </location>
</feature>
<feature type="compositionally biased region" description="Polar residues" evidence="1">
    <location>
        <begin position="567"/>
        <end position="602"/>
    </location>
</feature>
<dbReference type="OrthoDB" id="3068743at2759"/>
<name>B0D142_LACBS</name>
<feature type="compositionally biased region" description="Low complexity" evidence="1">
    <location>
        <begin position="8"/>
        <end position="27"/>
    </location>
</feature>
<organism evidence="3">
    <name type="scientific">Laccaria bicolor (strain S238N-H82 / ATCC MYA-4686)</name>
    <name type="common">Bicoloured deceiver</name>
    <name type="synonym">Laccaria laccata var. bicolor</name>
    <dbReference type="NCBI Taxonomy" id="486041"/>
    <lineage>
        <taxon>Eukaryota</taxon>
        <taxon>Fungi</taxon>
        <taxon>Dikarya</taxon>
        <taxon>Basidiomycota</taxon>
        <taxon>Agaricomycotina</taxon>
        <taxon>Agaricomycetes</taxon>
        <taxon>Agaricomycetidae</taxon>
        <taxon>Agaricales</taxon>
        <taxon>Agaricineae</taxon>
        <taxon>Hydnangiaceae</taxon>
        <taxon>Laccaria</taxon>
    </lineage>
</organism>
<dbReference type="KEGG" id="lbc:LACBIDRAFT_293158"/>
<feature type="region of interest" description="Disordered" evidence="1">
    <location>
        <begin position="783"/>
        <end position="802"/>
    </location>
</feature>
<feature type="compositionally biased region" description="Polar residues" evidence="1">
    <location>
        <begin position="1311"/>
        <end position="1324"/>
    </location>
</feature>
<feature type="region of interest" description="Disordered" evidence="1">
    <location>
        <begin position="650"/>
        <end position="676"/>
    </location>
</feature>
<feature type="region of interest" description="Disordered" evidence="1">
    <location>
        <begin position="103"/>
        <end position="137"/>
    </location>
</feature>
<dbReference type="EMBL" id="DS547095">
    <property type="protein sequence ID" value="EDR11568.1"/>
    <property type="molecule type" value="Genomic_DNA"/>
</dbReference>
<feature type="compositionally biased region" description="Basic and acidic residues" evidence="1">
    <location>
        <begin position="1140"/>
        <end position="1152"/>
    </location>
</feature>
<feature type="compositionally biased region" description="Low complexity" evidence="1">
    <location>
        <begin position="1068"/>
        <end position="1082"/>
    </location>
</feature>
<evidence type="ECO:0000313" key="3">
    <source>
        <dbReference type="Proteomes" id="UP000001194"/>
    </source>
</evidence>
<keyword evidence="3" id="KW-1185">Reference proteome</keyword>
<evidence type="ECO:0000256" key="1">
    <source>
        <dbReference type="SAM" id="MobiDB-lite"/>
    </source>
</evidence>
<feature type="compositionally biased region" description="Basic and acidic residues" evidence="1">
    <location>
        <begin position="466"/>
        <end position="489"/>
    </location>
</feature>
<dbReference type="RefSeq" id="XP_001877465.1">
    <property type="nucleotide sequence ID" value="XM_001877430.1"/>
</dbReference>
<feature type="compositionally biased region" description="Low complexity" evidence="1">
    <location>
        <begin position="59"/>
        <end position="69"/>
    </location>
</feature>
<dbReference type="InParanoid" id="B0D142"/>
<dbReference type="GeneID" id="6073037"/>
<feature type="compositionally biased region" description="Low complexity" evidence="1">
    <location>
        <begin position="652"/>
        <end position="667"/>
    </location>
</feature>
<feature type="compositionally biased region" description="Basic and acidic residues" evidence="1">
    <location>
        <begin position="990"/>
        <end position="1006"/>
    </location>
</feature>
<proteinExistence type="predicted"/>
<evidence type="ECO:0000313" key="2">
    <source>
        <dbReference type="EMBL" id="EDR11568.1"/>
    </source>
</evidence>
<dbReference type="Proteomes" id="UP000001194">
    <property type="component" value="Unassembled WGS sequence"/>
</dbReference>
<protein>
    <submittedName>
        <fullName evidence="2">Predicted protein</fullName>
    </submittedName>
</protein>
<feature type="compositionally biased region" description="Polar residues" evidence="1">
    <location>
        <begin position="856"/>
        <end position="865"/>
    </location>
</feature>
<sequence>MIFGHPESTLLPASSTTSPLTPIPFSSFKFNTIGKEPDLLRRISAPNPDEEYDDDEPSRSSSSSPNLEDQLLLPDHPDSRSKPTSSQSLAERIGNFDVDMTDVTPITDQNQTNPSPTPSSNVQDPSNSSQTDGRPKLLIDPLPTVIAQLKQLAADINTQPSTTLNHGPQLTPPITPSVSAVNDDVSLAVLRTLHSRLSSALSLLNTPNTTNAILLAQSAKTTSAAVLSSAQHAHALSQQSITSAQEAVLAAQECLKAAQEAQERADAAMAAIKSLSSGRDDYEVFVGLKNDLNALDKWINKREADEADHRTHTPGDESVSMVVEEAVIPPRDRGKLRAVHDKSKRVCQLQPKAKSVVRPTVEEEADAAAIAWDQERERSAERRKFAEEELRKRRDVEAALEQERLRAQAEADAHKVKLAKARTERIEAEELEEARQANEAREIERRQREVEAMRKEAAMFAMQQQKAEDERVQQEQEAKRKAAEAEKEKEARLLLEQEQKYKEIQEREERIKQNEAERVKAIAAEEARQQILRQEQEMKRQQIQAQKQLATQQAALKIIAEREKQKLGQSTSASPTSEKQQAPQKLGQSTSASPTSEKQQAPVTLPAPPPIEFGNIVSRKTLISGSGSQVKSKAKGRVISGGIMLGAESEQPLASSSCPPLTLPTPSVNSSSQSANDLSDVVQNPILQPSTQSLVSGQDNAEPATELNNVSPLTIKRSPTPRNVLDSKDLGLKGYGNGSDSSSLPPIKHLSGQSSTPPFLSPTSPASLIQLKPAIISVHREGSDPGNLPIVPPSRTGPISPEAQHTNLRFLDAHTIRRNKSISKASAKPVKTEPVPDQLPPDSVSTASPLEKAAPSQANAGPTRSQKVLFSFRELPELRTAGAPATAPSSTSASKPSKKNHPPLPNKPKQKLPNFKKNLADNEPAAQPMSSTTTLPPSRPVKPVSTVIPSAAVTPPRYYDSAPRPAVDIYDASSTQMGPDVADTDGWTRPSRDDGVTMRDQPRAMDHYPPPPDNIASSRAPPQRRVYDHYSPPSGNVYMQANRYRPASPSRGWARSPPPPDAPRGRGRSSPSPDGWSSPYSPRGRSRTPQPPGWGSPPPRIRIPSPPLYNAPAPGNPPPLIGRKRVRDDEVPVAPPARRYRYDQDNPSRDEYASMPHAPQMPSTNENDWSRSAVYGRSPSPDRRPGLASRLAPGPNEWESNAYAVGRGDSYRPSYSTTIRGPFKSRRQQAQPPSQPAQLWNGDIPLGPAITNKTRPPKNQYRPPKEPVAGGSLPGLLSRFSDSTDPTVIQANPPPSKPARNRYNGKGRGGTPQSLEQRISSKPSSLMHRLES</sequence>
<dbReference type="STRING" id="486041.B0D142"/>
<dbReference type="CDD" id="cd06503">
    <property type="entry name" value="ATP-synt_Fo_b"/>
    <property type="match status" value="1"/>
</dbReference>
<feature type="region of interest" description="Disordered" evidence="1">
    <location>
        <begin position="463"/>
        <end position="489"/>
    </location>
</feature>
<feature type="region of interest" description="Disordered" evidence="1">
    <location>
        <begin position="879"/>
        <end position="1332"/>
    </location>
</feature>
<feature type="compositionally biased region" description="Polar residues" evidence="1">
    <location>
        <begin position="104"/>
        <end position="132"/>
    </location>
</feature>
<feature type="region of interest" description="Disordered" evidence="1">
    <location>
        <begin position="1"/>
        <end position="89"/>
    </location>
</feature>
<feature type="region of interest" description="Disordered" evidence="1">
    <location>
        <begin position="692"/>
        <end position="759"/>
    </location>
</feature>